<dbReference type="InterPro" id="IPR005119">
    <property type="entry name" value="LysR_subst-bd"/>
</dbReference>
<keyword evidence="4" id="KW-0804">Transcription</keyword>
<proteinExistence type="inferred from homology"/>
<feature type="non-terminal residue" evidence="6">
    <location>
        <position position="268"/>
    </location>
</feature>
<evidence type="ECO:0000256" key="3">
    <source>
        <dbReference type="ARBA" id="ARBA00023125"/>
    </source>
</evidence>
<name>A0ABV1RB87_9HYPH</name>
<gene>
    <name evidence="6" type="ORF">ABS770_28015</name>
</gene>
<evidence type="ECO:0000256" key="2">
    <source>
        <dbReference type="ARBA" id="ARBA00023015"/>
    </source>
</evidence>
<dbReference type="Pfam" id="PF00126">
    <property type="entry name" value="HTH_1"/>
    <property type="match status" value="1"/>
</dbReference>
<evidence type="ECO:0000256" key="1">
    <source>
        <dbReference type="ARBA" id="ARBA00009437"/>
    </source>
</evidence>
<comment type="similarity">
    <text evidence="1">Belongs to the LysR transcriptional regulatory family.</text>
</comment>
<dbReference type="InterPro" id="IPR058163">
    <property type="entry name" value="LysR-type_TF_proteobact-type"/>
</dbReference>
<accession>A0ABV1RB87</accession>
<keyword evidence="2" id="KW-0805">Transcription regulation</keyword>
<reference evidence="6" key="1">
    <citation type="submission" date="2024-06" db="EMBL/GenBank/DDBJ databases">
        <authorList>
            <person name="Campbell A.G."/>
        </authorList>
    </citation>
    <scope>NUCLEOTIDE SEQUENCE</scope>
    <source>
        <strain evidence="6">EM17</strain>
    </source>
</reference>
<dbReference type="Gene3D" id="3.40.190.290">
    <property type="match status" value="1"/>
</dbReference>
<dbReference type="Proteomes" id="UP001432995">
    <property type="component" value="Unassembled WGS sequence"/>
</dbReference>
<sequence length="268" mass="29324">MTIASERLQGIRAFLQTAEAGSFTGAARQLGQSKSTIAKAVGRLEARLRTRLFLRTTRSLSLTDEGRLFRDSCLRALAELERAEAGLEARLADRAADPVGRLRIAMPVLFGRDCVMPILLALMERHRGLELEALFSNRPTHLIDDRIDLAVRIGALPDTLGLTARRCGTQRSVTCAAPAYLDRRGMPEDLDALAAHDCIGILRDRRVEPWRFAVGGRLMQVPLRARIRVGHVEAALLAARAGLGLAQVPLWLAQPLLGEGHLEEGHPG</sequence>
<dbReference type="Gene3D" id="1.10.10.10">
    <property type="entry name" value="Winged helix-like DNA-binding domain superfamily/Winged helix DNA-binding domain"/>
    <property type="match status" value="1"/>
</dbReference>
<organism evidence="6 7">
    <name type="scientific">Methylobacterium brachiatum</name>
    <dbReference type="NCBI Taxonomy" id="269660"/>
    <lineage>
        <taxon>Bacteria</taxon>
        <taxon>Pseudomonadati</taxon>
        <taxon>Pseudomonadota</taxon>
        <taxon>Alphaproteobacteria</taxon>
        <taxon>Hyphomicrobiales</taxon>
        <taxon>Methylobacteriaceae</taxon>
        <taxon>Methylobacterium</taxon>
    </lineage>
</organism>
<dbReference type="InterPro" id="IPR036390">
    <property type="entry name" value="WH_DNA-bd_sf"/>
</dbReference>
<evidence type="ECO:0000259" key="5">
    <source>
        <dbReference type="PROSITE" id="PS50931"/>
    </source>
</evidence>
<dbReference type="PANTHER" id="PTHR30537">
    <property type="entry name" value="HTH-TYPE TRANSCRIPTIONAL REGULATOR"/>
    <property type="match status" value="1"/>
</dbReference>
<dbReference type="Pfam" id="PF03466">
    <property type="entry name" value="LysR_substrate"/>
    <property type="match status" value="1"/>
</dbReference>
<evidence type="ECO:0000313" key="7">
    <source>
        <dbReference type="Proteomes" id="UP001432995"/>
    </source>
</evidence>
<comment type="caution">
    <text evidence="6">The sequence shown here is derived from an EMBL/GenBank/DDBJ whole genome shotgun (WGS) entry which is preliminary data.</text>
</comment>
<evidence type="ECO:0000313" key="6">
    <source>
        <dbReference type="EMBL" id="MER2292108.1"/>
    </source>
</evidence>
<keyword evidence="3" id="KW-0238">DNA-binding</keyword>
<evidence type="ECO:0000256" key="4">
    <source>
        <dbReference type="ARBA" id="ARBA00023163"/>
    </source>
</evidence>
<dbReference type="InterPro" id="IPR000847">
    <property type="entry name" value="LysR_HTH_N"/>
</dbReference>
<feature type="domain" description="HTH lysR-type" evidence="5">
    <location>
        <begin position="6"/>
        <end position="63"/>
    </location>
</feature>
<dbReference type="SUPFAM" id="SSF53850">
    <property type="entry name" value="Periplasmic binding protein-like II"/>
    <property type="match status" value="1"/>
</dbReference>
<keyword evidence="7" id="KW-1185">Reference proteome</keyword>
<dbReference type="PANTHER" id="PTHR30537:SF5">
    <property type="entry name" value="HTH-TYPE TRANSCRIPTIONAL ACTIVATOR TTDR-RELATED"/>
    <property type="match status" value="1"/>
</dbReference>
<dbReference type="RefSeq" id="WP_350389424.1">
    <property type="nucleotide sequence ID" value="NZ_JBELQD010000079.1"/>
</dbReference>
<dbReference type="EMBL" id="JBELQD010000079">
    <property type="protein sequence ID" value="MER2292108.1"/>
    <property type="molecule type" value="Genomic_DNA"/>
</dbReference>
<dbReference type="SUPFAM" id="SSF46785">
    <property type="entry name" value="Winged helix' DNA-binding domain"/>
    <property type="match status" value="1"/>
</dbReference>
<protein>
    <submittedName>
        <fullName evidence="6">LysR family transcriptional regulator</fullName>
    </submittedName>
</protein>
<dbReference type="InterPro" id="IPR036388">
    <property type="entry name" value="WH-like_DNA-bd_sf"/>
</dbReference>
<dbReference type="PROSITE" id="PS50931">
    <property type="entry name" value="HTH_LYSR"/>
    <property type="match status" value="1"/>
</dbReference>